<dbReference type="KEGG" id="pspw:BJG93_36165"/>
<dbReference type="EMBL" id="CP017562">
    <property type="protein sequence ID" value="QXE07257.1"/>
    <property type="molecule type" value="Genomic_DNA"/>
</dbReference>
<gene>
    <name evidence="2" type="ORF">BJG93_36165</name>
</gene>
<protein>
    <submittedName>
        <fullName evidence="2">Uncharacterized protein</fullName>
    </submittedName>
</protein>
<evidence type="ECO:0000313" key="2">
    <source>
        <dbReference type="EMBL" id="QXE07257.1"/>
    </source>
</evidence>
<evidence type="ECO:0000313" key="3">
    <source>
        <dbReference type="Proteomes" id="UP000179860"/>
    </source>
</evidence>
<reference evidence="2" key="1">
    <citation type="submission" date="2016-09" db="EMBL/GenBank/DDBJ databases">
        <title>The Complete Genome of Burkholderia sprentiae wsm5005.</title>
        <authorList>
            <person name="De Meyer S."/>
            <person name="Wang P."/>
            <person name="Terpolilli J."/>
        </authorList>
    </citation>
    <scope>NUCLEOTIDE SEQUENCE [LARGE SCALE GENOMIC DNA]</scope>
    <source>
        <strain evidence="2">WSM5005</strain>
    </source>
</reference>
<organism evidence="2 3">
    <name type="scientific">Paraburkholderia sprentiae WSM5005</name>
    <dbReference type="NCBI Taxonomy" id="754502"/>
    <lineage>
        <taxon>Bacteria</taxon>
        <taxon>Pseudomonadati</taxon>
        <taxon>Pseudomonadota</taxon>
        <taxon>Betaproteobacteria</taxon>
        <taxon>Burkholderiales</taxon>
        <taxon>Burkholderiaceae</taxon>
        <taxon>Paraburkholderia</taxon>
    </lineage>
</organism>
<keyword evidence="3" id="KW-1185">Reference proteome</keyword>
<proteinExistence type="predicted"/>
<sequence>MNGERVPLAVFTARNRVDRGRGNPLFGLAIRLIKKRIFEISAAIFARVIGKVSGPLFRHFDWPVIIRKSPRLKNPRECRRIKRQYQSPDNLSQPNPARLASTSHKTPIKSKNPVKWRCMHKNAHFSN</sequence>
<dbReference type="Proteomes" id="UP000179860">
    <property type="component" value="Chromosome 2"/>
</dbReference>
<name>A0A8F4KJ18_9BURK</name>
<feature type="region of interest" description="Disordered" evidence="1">
    <location>
        <begin position="82"/>
        <end position="113"/>
    </location>
</feature>
<dbReference type="AlphaFoldDB" id="A0A8F4KJ18"/>
<evidence type="ECO:0000256" key="1">
    <source>
        <dbReference type="SAM" id="MobiDB-lite"/>
    </source>
</evidence>
<accession>A0A8F4KJ18</accession>
<dbReference type="RefSeq" id="WP_154671677.1">
    <property type="nucleotide sequence ID" value="NZ_CP017562.2"/>
</dbReference>
<feature type="compositionally biased region" description="Polar residues" evidence="1">
    <location>
        <begin position="84"/>
        <end position="105"/>
    </location>
</feature>